<organism evidence="8 9">
    <name type="scientific">Novosphingobium panipatense</name>
    <dbReference type="NCBI Taxonomy" id="428991"/>
    <lineage>
        <taxon>Bacteria</taxon>
        <taxon>Pseudomonadati</taxon>
        <taxon>Pseudomonadota</taxon>
        <taxon>Alphaproteobacteria</taxon>
        <taxon>Sphingomonadales</taxon>
        <taxon>Sphingomonadaceae</taxon>
        <taxon>Novosphingobium</taxon>
    </lineage>
</organism>
<dbReference type="Pfam" id="PF06429">
    <property type="entry name" value="Flg_bbr_C"/>
    <property type="match status" value="1"/>
</dbReference>
<dbReference type="PANTHER" id="PTHR30435">
    <property type="entry name" value="FLAGELLAR PROTEIN"/>
    <property type="match status" value="1"/>
</dbReference>
<sequence>MRVYAEFFCKGLKMDVSSFVLLSHEQALRRQLDVAANNMANVSTPGYKREQALFHEYVEAAQEGPVEDARRTSYVLDYGAVHDISQGAFQATGNPLDIMIEGPGYLNVEMADGSTGYTRVGFVKVLESGELATSGGQRLLDENGRPLAVAVDQLALVKITSDGTVMAGEEPVGRLAVTGFADENLLEVRGDGLLTGAGGTVLAAAQTKLRTGGVEASNVEPISETTHMVEILRSYQTSQRLSADLADMRRRAIDRLSKLG</sequence>
<comment type="caution">
    <text evidence="8">The sequence shown here is derived from an EMBL/GenBank/DDBJ whole genome shotgun (WGS) entry which is preliminary data.</text>
</comment>
<dbReference type="InterPro" id="IPR020013">
    <property type="entry name" value="Flagellar_FlgE/F/G"/>
</dbReference>
<gene>
    <name evidence="8" type="ORF">SAMN06296065_10957</name>
</gene>
<keyword evidence="8" id="KW-0282">Flagellum</keyword>
<evidence type="ECO:0000256" key="1">
    <source>
        <dbReference type="ARBA" id="ARBA00004117"/>
    </source>
</evidence>
<dbReference type="InterPro" id="IPR001444">
    <property type="entry name" value="Flag_bb_rod_N"/>
</dbReference>
<dbReference type="SUPFAM" id="SSF117143">
    <property type="entry name" value="Flagellar hook protein flgE"/>
    <property type="match status" value="1"/>
</dbReference>
<dbReference type="InterPro" id="IPR053967">
    <property type="entry name" value="LlgE_F_G-like_D1"/>
</dbReference>
<dbReference type="PANTHER" id="PTHR30435:SF19">
    <property type="entry name" value="FLAGELLAR BASAL-BODY ROD PROTEIN FLGG"/>
    <property type="match status" value="1"/>
</dbReference>
<dbReference type="InterPro" id="IPR037925">
    <property type="entry name" value="FlgE/F/G-like"/>
</dbReference>
<feature type="domain" description="Flagellar hook protein FlgE/F/G-like D1" evidence="7">
    <location>
        <begin position="99"/>
        <end position="167"/>
    </location>
</feature>
<dbReference type="Pfam" id="PF22692">
    <property type="entry name" value="LlgE_F_G_D1"/>
    <property type="match status" value="1"/>
</dbReference>
<evidence type="ECO:0000313" key="8">
    <source>
        <dbReference type="EMBL" id="SMP76111.1"/>
    </source>
</evidence>
<evidence type="ECO:0000259" key="6">
    <source>
        <dbReference type="Pfam" id="PF06429"/>
    </source>
</evidence>
<protein>
    <submittedName>
        <fullName evidence="8">Flagellar basal-body rod protein FlgF</fullName>
    </submittedName>
</protein>
<dbReference type="Pfam" id="PF00460">
    <property type="entry name" value="Flg_bb_rod"/>
    <property type="match status" value="1"/>
</dbReference>
<keyword evidence="8" id="KW-0969">Cilium</keyword>
<dbReference type="InterPro" id="IPR010930">
    <property type="entry name" value="Flg_bb/hook_C_dom"/>
</dbReference>
<dbReference type="Proteomes" id="UP001157910">
    <property type="component" value="Unassembled WGS sequence"/>
</dbReference>
<keyword evidence="3 4" id="KW-0975">Bacterial flagellum</keyword>
<evidence type="ECO:0000259" key="5">
    <source>
        <dbReference type="Pfam" id="PF00460"/>
    </source>
</evidence>
<keyword evidence="9" id="KW-1185">Reference proteome</keyword>
<dbReference type="EMBL" id="FXUI01000009">
    <property type="protein sequence ID" value="SMP76111.1"/>
    <property type="molecule type" value="Genomic_DNA"/>
</dbReference>
<keyword evidence="8" id="KW-0966">Cell projection</keyword>
<evidence type="ECO:0000313" key="9">
    <source>
        <dbReference type="Proteomes" id="UP001157910"/>
    </source>
</evidence>
<evidence type="ECO:0000256" key="4">
    <source>
        <dbReference type="RuleBase" id="RU362116"/>
    </source>
</evidence>
<comment type="similarity">
    <text evidence="2 4">Belongs to the flagella basal body rod proteins family.</text>
</comment>
<accession>A0ABY1QNB8</accession>
<name>A0ABY1QNB8_9SPHN</name>
<dbReference type="NCBIfam" id="TIGR03506">
    <property type="entry name" value="FlgEFG_subfam"/>
    <property type="match status" value="1"/>
</dbReference>
<evidence type="ECO:0000256" key="3">
    <source>
        <dbReference type="ARBA" id="ARBA00023143"/>
    </source>
</evidence>
<reference evidence="8 9" key="1">
    <citation type="submission" date="2017-05" db="EMBL/GenBank/DDBJ databases">
        <authorList>
            <person name="Varghese N."/>
            <person name="Submissions S."/>
        </authorList>
    </citation>
    <scope>NUCLEOTIDE SEQUENCE [LARGE SCALE GENOMIC DNA]</scope>
    <source>
        <strain evidence="8 9">SM16</strain>
    </source>
</reference>
<evidence type="ECO:0000259" key="7">
    <source>
        <dbReference type="Pfam" id="PF22692"/>
    </source>
</evidence>
<comment type="subcellular location">
    <subcellularLocation>
        <location evidence="1 4">Bacterial flagellum basal body</location>
    </subcellularLocation>
</comment>
<feature type="domain" description="Flagellar basal-body/hook protein C-terminal" evidence="6">
    <location>
        <begin position="212"/>
        <end position="253"/>
    </location>
</feature>
<evidence type="ECO:0000256" key="2">
    <source>
        <dbReference type="ARBA" id="ARBA00009677"/>
    </source>
</evidence>
<proteinExistence type="inferred from homology"/>
<feature type="domain" description="Flagellar basal body rod protein N-terminal" evidence="5">
    <location>
        <begin position="26"/>
        <end position="48"/>
    </location>
</feature>